<feature type="region of interest" description="Disordered" evidence="1">
    <location>
        <begin position="1"/>
        <end position="20"/>
    </location>
</feature>
<accession>A0A087DRJ0</accession>
<feature type="region of interest" description="Disordered" evidence="1">
    <location>
        <begin position="575"/>
        <end position="630"/>
    </location>
</feature>
<dbReference type="EMBL" id="JGZQ01000003">
    <property type="protein sequence ID" value="KFI98140.1"/>
    <property type="molecule type" value="Genomic_DNA"/>
</dbReference>
<evidence type="ECO:0000313" key="2">
    <source>
        <dbReference type="EMBL" id="KFI98140.1"/>
    </source>
</evidence>
<protein>
    <recommendedName>
        <fullName evidence="4">Tetratricopeptide repeat protein</fullName>
    </recommendedName>
</protein>
<dbReference type="Gene3D" id="1.25.40.10">
    <property type="entry name" value="Tetratricopeptide repeat domain"/>
    <property type="match status" value="1"/>
</dbReference>
<dbReference type="SUPFAM" id="SSF48452">
    <property type="entry name" value="TPR-like"/>
    <property type="match status" value="1"/>
</dbReference>
<gene>
    <name evidence="2" type="ORF">BSTER_0712</name>
</gene>
<feature type="compositionally biased region" description="Acidic residues" evidence="1">
    <location>
        <begin position="672"/>
        <end position="681"/>
    </location>
</feature>
<feature type="compositionally biased region" description="Basic and acidic residues" evidence="1">
    <location>
        <begin position="658"/>
        <end position="670"/>
    </location>
</feature>
<evidence type="ECO:0008006" key="4">
    <source>
        <dbReference type="Google" id="ProtNLM"/>
    </source>
</evidence>
<reference evidence="2 3" key="1">
    <citation type="submission" date="2014-03" db="EMBL/GenBank/DDBJ databases">
        <title>Genomics of Bifidobacteria.</title>
        <authorList>
            <person name="Ventura M."/>
            <person name="Milani C."/>
            <person name="Lugli G.A."/>
        </authorList>
    </citation>
    <scope>NUCLEOTIDE SEQUENCE [LARGE SCALE GENOMIC DNA]</scope>
    <source>
        <strain evidence="3">JCM 15918</strain>
    </source>
</reference>
<proteinExistence type="predicted"/>
<evidence type="ECO:0000256" key="1">
    <source>
        <dbReference type="SAM" id="MobiDB-lite"/>
    </source>
</evidence>
<evidence type="ECO:0000313" key="3">
    <source>
        <dbReference type="Proteomes" id="UP000029091"/>
    </source>
</evidence>
<sequence length="1127" mass="125026">MAHMSHRTPSDPASQPEHNRTMLERVRQNVRRLVNQATPRHIHANPFGKALDKPDDIVDELTRNAIRLNPLIKRHIIDGFEGVPGGFRLGWAQLPQTHGHAFSIGLFTDSDHFAQIALADGKARVFAGTDPDMDTQELEPRFVFVKEETLTLADGPRLGHAASRNPKTVRATQGGVVGRMPGGRMMWLASWLKTGSRYTLEQMRANLPANMRFDLEYRDAITIAFFAAYMLPQMNGLLVGFGSGNIFRRLNREAPIGAIRRSIRDTMSARSHGMRASGLEDYFADLMREAHALDTDQGLEAVHGAEPLRLYTSSYSGCYFFAWDSSLPFSAVLCALNIEGNLNRFAAVSSWLERNARIGALPTEDTVTRAEAAQIDFALLENPTLIALKPDDRFGAILDPNREDGIQAASRLADIAADFRREVAESTKDNVLEGDFGADGGSEWVYRQTMSRLLRSLRLPYRFDVDFRCDLSDGEVAIGFTSAGVSMMPFTRYDVSRRAWIDLTDVERTRMSVDYNLRVGLMMAALSFGADPNVKRVSMHIDSIGLEEAVAEQDSAISELMSEALSAFERIRTGDMRSSGSKAAPKDGDYHGDPARPVTPRTTDISSESIDSDDSAGSDSVGTGDDTVDGQFEDLMKDIDFDEMAFAVPDGRADDDDASMRDDASDKTEYDTYLDDDDDDPMAQLRKNPTVRNLVTVTFTRDEFLKRLDTDGLAHPTATYRMFDAEMDVDGKGALKPIDAAFDLRDSRFSPAGSQEEPELSDIRFDDGTAQLFGCENMMGLSIQRVDLLQRAVGEFHRLAQSDGLESVAKAKQAMDIINSISDPELTELAPQVTSALIDGEDTPDFSFELAQSLDDERLKARDMLFSGDVERAIESAQSTLERMDRIFAENPGVPRYFNSYAERVIYNRMFATEGERTVLIPDNLFYMHMELADLLAQVKGVDAALPHLNAMVRYAPAYPLSHLKLAVQLGRAEDWDPARAACLNALNVALDREDASFAYYRLAYAEWMCDHFDLAAASYIMSEEIAPGRIAMLESELQELIGRAQSQCIPVPTNVQEAIHVLADAGLPVWPNTPVAPLMHQAARVCVDKGMFVPARTLSVAAMRMDYEDHDGADVVQVQFLRSLNN</sequence>
<dbReference type="AlphaFoldDB" id="A0A087DRJ0"/>
<organism evidence="2 3">
    <name type="scientific">Bifidobacterium adolescentis JCM 15918</name>
    <dbReference type="NCBI Taxonomy" id="1437612"/>
    <lineage>
        <taxon>Bacteria</taxon>
        <taxon>Bacillati</taxon>
        <taxon>Actinomycetota</taxon>
        <taxon>Actinomycetes</taxon>
        <taxon>Bifidobacteriales</taxon>
        <taxon>Bifidobacteriaceae</taxon>
        <taxon>Bifidobacterium</taxon>
    </lineage>
</organism>
<feature type="compositionally biased region" description="Basic and acidic residues" evidence="1">
    <location>
        <begin position="584"/>
        <end position="594"/>
    </location>
</feature>
<name>A0A087DRJ0_BIFAD</name>
<comment type="caution">
    <text evidence="2">The sequence shown here is derived from an EMBL/GenBank/DDBJ whole genome shotgun (WGS) entry which is preliminary data.</text>
</comment>
<dbReference type="Proteomes" id="UP000029091">
    <property type="component" value="Unassembled WGS sequence"/>
</dbReference>
<dbReference type="InterPro" id="IPR011990">
    <property type="entry name" value="TPR-like_helical_dom_sf"/>
</dbReference>
<feature type="region of interest" description="Disordered" evidence="1">
    <location>
        <begin position="649"/>
        <end position="681"/>
    </location>
</feature>